<feature type="domain" description="Peptidase M28" evidence="5">
    <location>
        <begin position="350"/>
        <end position="474"/>
    </location>
</feature>
<dbReference type="Gene3D" id="3.40.630.10">
    <property type="entry name" value="Zn peptidases"/>
    <property type="match status" value="2"/>
</dbReference>
<accession>A0ABS2Y8F4</accession>
<dbReference type="SUPFAM" id="SSF52025">
    <property type="entry name" value="PA domain"/>
    <property type="match status" value="1"/>
</dbReference>
<dbReference type="InterPro" id="IPR003137">
    <property type="entry name" value="PA_domain"/>
</dbReference>
<gene>
    <name evidence="6" type="primary">Naaladl1_0</name>
    <name evidence="6" type="ORF">GTO93_0018866</name>
</gene>
<evidence type="ECO:0000259" key="5">
    <source>
        <dbReference type="Pfam" id="PF04389"/>
    </source>
</evidence>
<dbReference type="SUPFAM" id="SSF53187">
    <property type="entry name" value="Zn-dependent exopeptidases"/>
    <property type="match status" value="2"/>
</dbReference>
<dbReference type="Proteomes" id="UP001166093">
    <property type="component" value="Unassembled WGS sequence"/>
</dbReference>
<evidence type="ECO:0000256" key="1">
    <source>
        <dbReference type="ARBA" id="ARBA00004401"/>
    </source>
</evidence>
<evidence type="ECO:0000259" key="4">
    <source>
        <dbReference type="Pfam" id="PF04253"/>
    </source>
</evidence>
<dbReference type="EMBL" id="JAAWVQ010118033">
    <property type="protein sequence ID" value="MBN3282454.1"/>
    <property type="molecule type" value="Genomic_DNA"/>
</dbReference>
<dbReference type="InterPro" id="IPR036757">
    <property type="entry name" value="TFR-like_dimer_dom_sf"/>
</dbReference>
<dbReference type="InterPro" id="IPR007365">
    <property type="entry name" value="TFR-like_dimer_dom"/>
</dbReference>
<evidence type="ECO:0000259" key="3">
    <source>
        <dbReference type="Pfam" id="PF02225"/>
    </source>
</evidence>
<organism evidence="6 7">
    <name type="scientific">Polyodon spathula</name>
    <name type="common">North American paddlefish</name>
    <name type="synonym">Squalus spathula</name>
    <dbReference type="NCBI Taxonomy" id="7913"/>
    <lineage>
        <taxon>Eukaryota</taxon>
        <taxon>Metazoa</taxon>
        <taxon>Chordata</taxon>
        <taxon>Craniata</taxon>
        <taxon>Vertebrata</taxon>
        <taxon>Euteleostomi</taxon>
        <taxon>Actinopterygii</taxon>
        <taxon>Chondrostei</taxon>
        <taxon>Acipenseriformes</taxon>
        <taxon>Polyodontidae</taxon>
        <taxon>Polyodon</taxon>
    </lineage>
</organism>
<dbReference type="SUPFAM" id="SSF47672">
    <property type="entry name" value="Transferrin receptor-like dimerisation domain"/>
    <property type="match status" value="1"/>
</dbReference>
<dbReference type="CDD" id="cd02121">
    <property type="entry name" value="PA_GCPII_like"/>
    <property type="match status" value="2"/>
</dbReference>
<comment type="subcellular location">
    <subcellularLocation>
        <location evidence="1">Cell membrane</location>
        <topology evidence="1">Single-pass type II membrane protein</topology>
    </subcellularLocation>
</comment>
<comment type="caution">
    <text evidence="6">The sequence shown here is derived from an EMBL/GenBank/DDBJ whole genome shotgun (WGS) entry which is preliminary data.</text>
</comment>
<feature type="domain" description="PA" evidence="3">
    <location>
        <begin position="163"/>
        <end position="249"/>
    </location>
</feature>
<comment type="similarity">
    <text evidence="2">Belongs to the peptidase M28 family. M28B subfamily.</text>
</comment>
<dbReference type="Pfam" id="PF04389">
    <property type="entry name" value="Peptidase_M28"/>
    <property type="match status" value="2"/>
</dbReference>
<dbReference type="Gene3D" id="3.50.30.30">
    <property type="match status" value="2"/>
</dbReference>
<dbReference type="Pfam" id="PF04253">
    <property type="entry name" value="TFR_dimer"/>
    <property type="match status" value="1"/>
</dbReference>
<dbReference type="Gene3D" id="1.20.930.40">
    <property type="entry name" value="Transferrin receptor-like, dimerisation domain"/>
    <property type="match status" value="1"/>
</dbReference>
<protein>
    <submittedName>
        <fullName evidence="6">NALDL protein</fullName>
    </submittedName>
</protein>
<feature type="non-terminal residue" evidence="6">
    <location>
        <position position="1051"/>
    </location>
</feature>
<dbReference type="InterPro" id="IPR039373">
    <property type="entry name" value="Peptidase_M28B"/>
</dbReference>
<dbReference type="InterPro" id="IPR007484">
    <property type="entry name" value="Peptidase_M28"/>
</dbReference>
<dbReference type="CDD" id="cd08022">
    <property type="entry name" value="M28_PSMA_like"/>
    <property type="match status" value="1"/>
</dbReference>
<reference evidence="6" key="1">
    <citation type="journal article" date="2021" name="Cell">
        <title>Tracing the genetic footprints of vertebrate landing in non-teleost ray-finned fishes.</title>
        <authorList>
            <person name="Bi X."/>
            <person name="Wang K."/>
            <person name="Yang L."/>
            <person name="Pan H."/>
            <person name="Jiang H."/>
            <person name="Wei Q."/>
            <person name="Fang M."/>
            <person name="Yu H."/>
            <person name="Zhu C."/>
            <person name="Cai Y."/>
            <person name="He Y."/>
            <person name="Gan X."/>
            <person name="Zeng H."/>
            <person name="Yu D."/>
            <person name="Zhu Y."/>
            <person name="Jiang H."/>
            <person name="Qiu Q."/>
            <person name="Yang H."/>
            <person name="Zhang Y.E."/>
            <person name="Wang W."/>
            <person name="Zhu M."/>
            <person name="He S."/>
            <person name="Zhang G."/>
        </authorList>
    </citation>
    <scope>NUCLEOTIDE SEQUENCE</scope>
    <source>
        <strain evidence="6">Pddl_001</strain>
    </source>
</reference>
<feature type="domain" description="Peptidase M28" evidence="5">
    <location>
        <begin position="661"/>
        <end position="870"/>
    </location>
</feature>
<evidence type="ECO:0000256" key="2">
    <source>
        <dbReference type="ARBA" id="ARBA00005634"/>
    </source>
</evidence>
<keyword evidence="7" id="KW-1185">Reference proteome</keyword>
<proteinExistence type="inferred from homology"/>
<name>A0ABS2Y8F4_POLSP</name>
<dbReference type="PANTHER" id="PTHR10404:SF50">
    <property type="entry name" value="AMINOPEPTIDASE NAALADL1"/>
    <property type="match status" value="1"/>
</dbReference>
<sequence length="1051" mass="116057">MLKKVLLFGVSGAALLTVGILVGHFGISQDSTPAWVKEVSRDVDESLIEQFIKEVDNKNIEQNLKTLALEPHMATTPGDEKLVKFMLDRWKDPNTGLDDAWRQTYKVFLSFPDKNTPNSFTVVSPTNTVQYTSRLKEKAYTEDQNDPAVVQPYAAYAPAGHPKGKLVYANQGKVSDYEFLNKTIDLSGTIAIVRYGGAGRADKAINGAKFGVAGVLVYTDPADINDGKMSDATETYPHSWYLPPSGAERGSFNGYFGDLLTPYYAAKEHTYRIPESDITGIPPIATQPIGFEDAYALICKLDGEEAPAMWQGSFNCTYKLGPGFSSTSAFANSDVQVNVYNKEEMKDSANVMGVIRGSVEPDRYVIYGNHRDSWVHGAIDPSSGTAVMLEITRVLGKMLKEGKWRPRRSIIFGSWGAEEFGLIGSTEYAEEYYSMLRDRTIAYINVDISVFANATLRGQGSPAAQSVIFTAAKQGKLVYANQGKVSDYEFLNKTIDLNGTIAIVRYGGAGRADKAINGAKFGVAGVLVYTDPADINDGKMSDATETYPHSWYLPPSGAERGSFKSYFGDLLTPYYAAKEHTYRIPVSGITGRPPIATQPIGFEDAYALICKLDGDEAPAAWQGSFNCTYKLGPGFSSTSAFANSDVQVNVYNKEEMKDSANVMGVIRGSVEPDRYVIYGNHRDSWVHGAIDPSSGTAVMLEITRVLGKMLKEGKWRPRRSIIFGSWGAEEFGLIGSTEYAEEYYSMLRDRTIAYINVDISVFANATLRGQGSPAAQSVIFTAAKQVKTPGSQTTSVYDNWMRYSNRSSPSYGIIPSLEYLTGAGSDYAAFMHYLGITSMDIAYTYDRSKTKARIYPAYHTAYDTFDYTSKYIDPGFTSHQTVARTAGNVLLRLADSLVIPFNPSDYAEAVEQYYNTAAENFRDKMNVAGISLEPLNAAVKRFREATSFLNQQIHNLDKAKEIPLKIRKINDQLMFLDRAFLDPMAFPDKYHYRHVIWTSRSSGVATFPGLADAFAKADNSRLKRDWEQVRKHLTIVIQAIEGAASTLEAVI</sequence>
<dbReference type="InterPro" id="IPR046450">
    <property type="entry name" value="PA_dom_sf"/>
</dbReference>
<dbReference type="PANTHER" id="PTHR10404">
    <property type="entry name" value="N-ACETYLATED-ALPHA-LINKED ACIDIC DIPEPTIDASE"/>
    <property type="match status" value="1"/>
</dbReference>
<feature type="non-terminal residue" evidence="6">
    <location>
        <position position="1"/>
    </location>
</feature>
<dbReference type="Pfam" id="PF02225">
    <property type="entry name" value="PA"/>
    <property type="match status" value="1"/>
</dbReference>
<feature type="domain" description="Transferrin receptor-like dimerisation" evidence="4">
    <location>
        <begin position="930"/>
        <end position="1048"/>
    </location>
</feature>
<evidence type="ECO:0000313" key="7">
    <source>
        <dbReference type="Proteomes" id="UP001166093"/>
    </source>
</evidence>
<evidence type="ECO:0000313" key="6">
    <source>
        <dbReference type="EMBL" id="MBN3282454.1"/>
    </source>
</evidence>